<dbReference type="Pfam" id="PF07690">
    <property type="entry name" value="MFS_1"/>
    <property type="match status" value="2"/>
</dbReference>
<feature type="transmembrane region" description="Helical" evidence="5">
    <location>
        <begin position="140"/>
        <end position="160"/>
    </location>
</feature>
<name>A0AA41UCR4_9HYPH</name>
<evidence type="ECO:0000256" key="2">
    <source>
        <dbReference type="ARBA" id="ARBA00022692"/>
    </source>
</evidence>
<dbReference type="CDD" id="cd17393">
    <property type="entry name" value="MFS_MosC_like"/>
    <property type="match status" value="1"/>
</dbReference>
<dbReference type="InterPro" id="IPR020846">
    <property type="entry name" value="MFS_dom"/>
</dbReference>
<evidence type="ECO:0000256" key="3">
    <source>
        <dbReference type="ARBA" id="ARBA00022989"/>
    </source>
</evidence>
<feature type="transmembrane region" description="Helical" evidence="5">
    <location>
        <begin position="100"/>
        <end position="120"/>
    </location>
</feature>
<dbReference type="AlphaFoldDB" id="A0AA41UCR4"/>
<sequence>MTRFGLELPPQWRVYGAFLLYSFCMGSLFPRLPDLQHAMGVAEGALGLALIGTAVGTLISLTFAGPLLERIGYRRAILVLIPLLSLLYATAVMAPAPGALFVMLIPVGLCIGAIEIIVNLEADRTEHAIGHRIMNRAHGFWSLGFFSSGLLGAFIAQMGVDFRVHLWVMVPVIIVGTVLVLGRFNPAPHRTGTSTDPAPRFARPTLAIAVLVAVTMSAMILEGAGADWSAIYMRKEFAVTPFLSGLAVAIGAFTQAMTRLVADHFVERFSPTAVARTLLSILGVGALMVFFAPEPWVALAGFALMGVGTSAIFPLAMSAAAQRTDRPSAVNVAALAQISFVAFLFGPPLLGFVAEHFGIRWSFGIGIPLVVLSLLTAGALGKKPIPHEVD</sequence>
<evidence type="ECO:0000259" key="6">
    <source>
        <dbReference type="PROSITE" id="PS50850"/>
    </source>
</evidence>
<dbReference type="Proteomes" id="UP001156140">
    <property type="component" value="Unassembled WGS sequence"/>
</dbReference>
<gene>
    <name evidence="7" type="ORF">ML536_16920</name>
</gene>
<evidence type="ECO:0000256" key="4">
    <source>
        <dbReference type="ARBA" id="ARBA00023136"/>
    </source>
</evidence>
<dbReference type="PROSITE" id="PS50850">
    <property type="entry name" value="MFS"/>
    <property type="match status" value="1"/>
</dbReference>
<keyword evidence="4 5" id="KW-0472">Membrane</keyword>
<accession>A0AA41UCR4</accession>
<evidence type="ECO:0000256" key="1">
    <source>
        <dbReference type="ARBA" id="ARBA00004141"/>
    </source>
</evidence>
<dbReference type="Gene3D" id="1.20.1250.20">
    <property type="entry name" value="MFS general substrate transporter like domains"/>
    <property type="match status" value="2"/>
</dbReference>
<feature type="transmembrane region" description="Helical" evidence="5">
    <location>
        <begin position="205"/>
        <end position="226"/>
    </location>
</feature>
<dbReference type="GO" id="GO:0022857">
    <property type="term" value="F:transmembrane transporter activity"/>
    <property type="evidence" value="ECO:0007669"/>
    <property type="project" value="InterPro"/>
</dbReference>
<keyword evidence="8" id="KW-1185">Reference proteome</keyword>
<keyword evidence="3 5" id="KW-1133">Transmembrane helix</keyword>
<evidence type="ECO:0000313" key="7">
    <source>
        <dbReference type="EMBL" id="MCI0128517.1"/>
    </source>
</evidence>
<feature type="transmembrane region" description="Helical" evidence="5">
    <location>
        <begin position="76"/>
        <end position="94"/>
    </location>
</feature>
<feature type="transmembrane region" description="Helical" evidence="5">
    <location>
        <begin position="273"/>
        <end position="292"/>
    </location>
</feature>
<evidence type="ECO:0000256" key="5">
    <source>
        <dbReference type="SAM" id="Phobius"/>
    </source>
</evidence>
<keyword evidence="2 5" id="KW-0812">Transmembrane</keyword>
<proteinExistence type="predicted"/>
<dbReference type="InterPro" id="IPR036259">
    <property type="entry name" value="MFS_trans_sf"/>
</dbReference>
<dbReference type="InterPro" id="IPR051788">
    <property type="entry name" value="MFS_Transporter"/>
</dbReference>
<dbReference type="InterPro" id="IPR011701">
    <property type="entry name" value="MFS"/>
</dbReference>
<comment type="subcellular location">
    <subcellularLocation>
        <location evidence="1">Membrane</location>
        <topology evidence="1">Multi-pass membrane protein</topology>
    </subcellularLocation>
</comment>
<comment type="caution">
    <text evidence="7">The sequence shown here is derived from an EMBL/GenBank/DDBJ whole genome shotgun (WGS) entry which is preliminary data.</text>
</comment>
<feature type="transmembrane region" description="Helical" evidence="5">
    <location>
        <begin position="329"/>
        <end position="353"/>
    </location>
</feature>
<evidence type="ECO:0000313" key="8">
    <source>
        <dbReference type="Proteomes" id="UP001156140"/>
    </source>
</evidence>
<feature type="domain" description="Major facilitator superfamily (MFS) profile" evidence="6">
    <location>
        <begin position="10"/>
        <end position="385"/>
    </location>
</feature>
<reference evidence="7" key="1">
    <citation type="submission" date="2022-03" db="EMBL/GenBank/DDBJ databases">
        <title>The complete genome sequence of a Methyloterrigena soli.</title>
        <authorList>
            <person name="Zi Z."/>
        </authorList>
    </citation>
    <scope>NUCLEOTIDE SEQUENCE</scope>
    <source>
        <strain evidence="7">M48</strain>
    </source>
</reference>
<feature type="transmembrane region" description="Helical" evidence="5">
    <location>
        <begin position="359"/>
        <end position="380"/>
    </location>
</feature>
<feature type="transmembrane region" description="Helical" evidence="5">
    <location>
        <begin position="298"/>
        <end position="317"/>
    </location>
</feature>
<dbReference type="PANTHER" id="PTHR23514">
    <property type="entry name" value="BYPASS OF STOP CODON PROTEIN 6"/>
    <property type="match status" value="1"/>
</dbReference>
<feature type="transmembrane region" description="Helical" evidence="5">
    <location>
        <begin position="166"/>
        <end position="184"/>
    </location>
</feature>
<dbReference type="RefSeq" id="WP_035092862.1">
    <property type="nucleotide sequence ID" value="NZ_CP068983.1"/>
</dbReference>
<protein>
    <submittedName>
        <fullName evidence="7">MFS transporter</fullName>
    </submittedName>
</protein>
<dbReference type="SUPFAM" id="SSF103473">
    <property type="entry name" value="MFS general substrate transporter"/>
    <property type="match status" value="1"/>
</dbReference>
<dbReference type="GO" id="GO:0016020">
    <property type="term" value="C:membrane"/>
    <property type="evidence" value="ECO:0007669"/>
    <property type="project" value="UniProtKB-SubCell"/>
</dbReference>
<organism evidence="7 8">
    <name type="scientific">Paradevosia shaoguanensis</name>
    <dbReference type="NCBI Taxonomy" id="1335043"/>
    <lineage>
        <taxon>Bacteria</taxon>
        <taxon>Pseudomonadati</taxon>
        <taxon>Pseudomonadota</taxon>
        <taxon>Alphaproteobacteria</taxon>
        <taxon>Hyphomicrobiales</taxon>
        <taxon>Devosiaceae</taxon>
        <taxon>Paradevosia</taxon>
    </lineage>
</organism>
<dbReference type="PANTHER" id="PTHR23514:SF13">
    <property type="entry name" value="INNER MEMBRANE PROTEIN YBJJ"/>
    <property type="match status" value="1"/>
</dbReference>
<dbReference type="EMBL" id="JALAZD010000002">
    <property type="protein sequence ID" value="MCI0128517.1"/>
    <property type="molecule type" value="Genomic_DNA"/>
</dbReference>
<feature type="transmembrane region" description="Helical" evidence="5">
    <location>
        <begin position="238"/>
        <end position="261"/>
    </location>
</feature>
<feature type="transmembrane region" description="Helical" evidence="5">
    <location>
        <begin position="44"/>
        <end position="64"/>
    </location>
</feature>
<feature type="transmembrane region" description="Helical" evidence="5">
    <location>
        <begin position="12"/>
        <end position="32"/>
    </location>
</feature>